<dbReference type="EMBL" id="JAWNFY010000015">
    <property type="protein sequence ID" value="MDY5146605.1"/>
    <property type="molecule type" value="Genomic_DNA"/>
</dbReference>
<protein>
    <submittedName>
        <fullName evidence="1">Type I-E CRISPR-associated protein Cse2/CasB</fullName>
    </submittedName>
</protein>
<dbReference type="InterPro" id="IPR013382">
    <property type="entry name" value="CRISPR-assoc_prot_Cse2"/>
</dbReference>
<organism evidence="1 4">
    <name type="scientific">Actinotignum timonense</name>
    <dbReference type="NCBI Taxonomy" id="1870995"/>
    <lineage>
        <taxon>Bacteria</taxon>
        <taxon>Bacillati</taxon>
        <taxon>Actinomycetota</taxon>
        <taxon>Actinomycetes</taxon>
        <taxon>Actinomycetales</taxon>
        <taxon>Actinomycetaceae</taxon>
        <taxon>Actinotignum</taxon>
    </lineage>
</organism>
<accession>A0AAW9HMG0</accession>
<dbReference type="AlphaFoldDB" id="A0AAW9HMG0"/>
<dbReference type="GeneID" id="92813782"/>
<dbReference type="EMBL" id="JAWNFV010000010">
    <property type="protein sequence ID" value="MDY5140799.1"/>
    <property type="molecule type" value="Genomic_DNA"/>
</dbReference>
<evidence type="ECO:0000313" key="4">
    <source>
        <dbReference type="Proteomes" id="UP001288320"/>
    </source>
</evidence>
<dbReference type="InterPro" id="IPR038287">
    <property type="entry name" value="Cse2_sf"/>
</dbReference>
<dbReference type="Gene3D" id="1.10.520.40">
    <property type="entry name" value="CRISPR-associated protein Cse2"/>
    <property type="match status" value="1"/>
</dbReference>
<comment type="caution">
    <text evidence="1">The sequence shown here is derived from an EMBL/GenBank/DDBJ whole genome shotgun (WGS) entry which is preliminary data.</text>
</comment>
<dbReference type="NCBIfam" id="TIGR02548">
    <property type="entry name" value="casB_cse2"/>
    <property type="match status" value="1"/>
</dbReference>
<evidence type="ECO:0000313" key="3">
    <source>
        <dbReference type="Proteomes" id="UP001284901"/>
    </source>
</evidence>
<dbReference type="Pfam" id="PF09485">
    <property type="entry name" value="CRISPR_Cse2"/>
    <property type="match status" value="1"/>
</dbReference>
<dbReference type="Proteomes" id="UP001284901">
    <property type="component" value="Unassembled WGS sequence"/>
</dbReference>
<evidence type="ECO:0000313" key="2">
    <source>
        <dbReference type="EMBL" id="MDY5146605.1"/>
    </source>
</evidence>
<dbReference type="RefSeq" id="WP_159455031.1">
    <property type="nucleotide sequence ID" value="NZ_CAUPFC010000006.1"/>
</dbReference>
<dbReference type="Proteomes" id="UP001288320">
    <property type="component" value="Unassembled WGS sequence"/>
</dbReference>
<keyword evidence="3" id="KW-1185">Reference proteome</keyword>
<evidence type="ECO:0000313" key="1">
    <source>
        <dbReference type="EMBL" id="MDY5140799.1"/>
    </source>
</evidence>
<name>A0AAW9HMG0_9ACTO</name>
<proteinExistence type="predicted"/>
<reference evidence="1 3" key="1">
    <citation type="submission" date="2023-10" db="EMBL/GenBank/DDBJ databases">
        <title>Whole Genome based description of the genera Actinobaculum and Actinotignum reveals a complex phylogenetic relationship within the species included in the genus Actinotignum.</title>
        <authorList>
            <person name="Jensen C.S."/>
            <person name="Dargis R."/>
            <person name="Kemp M."/>
            <person name="Christensen J.J."/>
        </authorList>
    </citation>
    <scope>NUCLEOTIDE SEQUENCE</scope>
    <source>
        <strain evidence="2 3">SLA_B089</strain>
        <strain evidence="1">SLA_B245</strain>
    </source>
</reference>
<sequence>MTQTDAPEQKPWKALLLEVSQWAKERKNNPRCRAACAAIRQGATPFTQMRAYPYVLPAVPEDARPEQRNALLRVAALAAEYDRVPHSSEKKRRNSLGRWAYRVATAENKNGRAQSVSPDNPGMIAARLAYLHTQDMEEAARAIRRIFEVASTIPGPVPPVDYFDIADTLMRWGNGVSPESQYVRMRIIEEFYSAPQLKVSDQSETVSTQVSEN</sequence>
<gene>
    <name evidence="1" type="primary">casB</name>
    <name evidence="1" type="ORF">R6G74_05670</name>
    <name evidence="2" type="ORF">R6P33_06185</name>
</gene>